<dbReference type="Proteomes" id="UP000217954">
    <property type="component" value="Chromosome"/>
</dbReference>
<accession>A0A1Z4F4P8</accession>
<dbReference type="InterPro" id="IPR024690">
    <property type="entry name" value="CN_hydtase_beta_dom_C"/>
</dbReference>
<dbReference type="Pfam" id="PF21006">
    <property type="entry name" value="NHase_beta_N"/>
    <property type="match status" value="1"/>
</dbReference>
<dbReference type="RefSeq" id="WP_096505084.1">
    <property type="nucleotide sequence ID" value="NZ_AP018165.1"/>
</dbReference>
<keyword evidence="7" id="KW-1185">Reference proteome</keyword>
<evidence type="ECO:0000256" key="1">
    <source>
        <dbReference type="ARBA" id="ARBA00013079"/>
    </source>
</evidence>
<dbReference type="OrthoDB" id="3478924at2"/>
<evidence type="ECO:0000256" key="3">
    <source>
        <dbReference type="ARBA" id="ARBA00044877"/>
    </source>
</evidence>
<sequence length="279" mass="31548">MSTAAERASRLDLVARLKSSYPEIVDAPTPDLIDHAYFAAYMKTSHDVGGEPDAPIKYENKQYEKWEELTYVMCEVLAWRGIWLSEERRRIGNVDVGRAIYLGLPYYARWLWAVGRVLVEKHHISLGELNDRMLEVKTRYAGGLNGRSPEAQPKCEGDGAQVKRNTHHIEAVGKGDPQVYAGQAGEPKFEVGDPVVVREEPALFYTRTPEYVRGALGEIAAIAYETPAAEDETWDRPDAKPEWMYIVRFNQSELWHGYAGTASDTLQTELPERALRAIH</sequence>
<evidence type="ECO:0000256" key="2">
    <source>
        <dbReference type="ARBA" id="ARBA00023239"/>
    </source>
</evidence>
<dbReference type="KEGG" id="mste:MSTE_04934"/>
<dbReference type="EMBL" id="AP018165">
    <property type="protein sequence ID" value="BAY00226.1"/>
    <property type="molecule type" value="Genomic_DNA"/>
</dbReference>
<name>A0A1Z4F4P8_9MYCO</name>
<evidence type="ECO:0000313" key="7">
    <source>
        <dbReference type="Proteomes" id="UP000217954"/>
    </source>
</evidence>
<keyword evidence="2" id="KW-0456">Lyase</keyword>
<dbReference type="Gene3D" id="1.10.472.20">
    <property type="entry name" value="Nitrile hydratase, beta subunit"/>
    <property type="match status" value="1"/>
</dbReference>
<gene>
    <name evidence="6" type="ORF">MSTE_04934</name>
</gene>
<proteinExistence type="predicted"/>
<dbReference type="AlphaFoldDB" id="A0A1Z4F4P8"/>
<organism evidence="6 7">
    <name type="scientific">[Mycobacterium] stephanolepidis</name>
    <dbReference type="NCBI Taxonomy" id="1520670"/>
    <lineage>
        <taxon>Bacteria</taxon>
        <taxon>Bacillati</taxon>
        <taxon>Actinomycetota</taxon>
        <taxon>Actinomycetes</taxon>
        <taxon>Mycobacteriales</taxon>
        <taxon>Mycobacteriaceae</taxon>
        <taxon>Mycobacteroides</taxon>
    </lineage>
</organism>
<dbReference type="GO" id="GO:0018822">
    <property type="term" value="F:nitrile hydratase activity"/>
    <property type="evidence" value="ECO:0007669"/>
    <property type="project" value="UniProtKB-EC"/>
</dbReference>
<keyword evidence="6" id="KW-0378">Hydrolase</keyword>
<dbReference type="SUPFAM" id="SSF50090">
    <property type="entry name" value="Electron transport accessory proteins"/>
    <property type="match status" value="1"/>
</dbReference>
<evidence type="ECO:0000259" key="5">
    <source>
        <dbReference type="Pfam" id="PF21006"/>
    </source>
</evidence>
<evidence type="ECO:0000259" key="4">
    <source>
        <dbReference type="Pfam" id="PF02211"/>
    </source>
</evidence>
<dbReference type="InterPro" id="IPR042262">
    <property type="entry name" value="CN_hydtase_beta_C"/>
</dbReference>
<protein>
    <recommendedName>
        <fullName evidence="1">nitrile hydratase</fullName>
        <ecNumber evidence="1">4.2.1.84</ecNumber>
    </recommendedName>
</protein>
<dbReference type="EC" id="4.2.1.84" evidence="1"/>
<feature type="domain" description="Nitrile hydratase beta subunit" evidence="4">
    <location>
        <begin position="182"/>
        <end position="275"/>
    </location>
</feature>
<dbReference type="Gene3D" id="2.30.30.50">
    <property type="match status" value="1"/>
</dbReference>
<dbReference type="Pfam" id="PF02211">
    <property type="entry name" value="NHase_beta_C"/>
    <property type="match status" value="1"/>
</dbReference>
<comment type="catalytic activity">
    <reaction evidence="3">
        <text>an aliphatic primary amide = an aliphatic nitrile + H2O</text>
        <dbReference type="Rhea" id="RHEA:12673"/>
        <dbReference type="ChEBI" id="CHEBI:15377"/>
        <dbReference type="ChEBI" id="CHEBI:65285"/>
        <dbReference type="ChEBI" id="CHEBI:80291"/>
        <dbReference type="EC" id="4.2.1.84"/>
    </reaction>
</comment>
<evidence type="ECO:0000313" key="6">
    <source>
        <dbReference type="EMBL" id="BAY00226.1"/>
    </source>
</evidence>
<dbReference type="InterPro" id="IPR008990">
    <property type="entry name" value="Elect_transpt_acc-like_dom_sf"/>
</dbReference>
<reference evidence="7" key="1">
    <citation type="journal article" date="2017" name="Genome Announc.">
        <title>Complete Genome Sequence of Mycobacterium stephanolepidis.</title>
        <authorList>
            <person name="Fukano H."/>
            <person name="Yoshida M."/>
            <person name="Katayama Y."/>
            <person name="Omatsu T."/>
            <person name="Mizutani T."/>
            <person name="Kurata O."/>
            <person name="Wada S."/>
            <person name="Hoshino Y."/>
        </authorList>
    </citation>
    <scope>NUCLEOTIDE SEQUENCE [LARGE SCALE GENOMIC DNA]</scope>
    <source>
        <strain evidence="7">NJB0901</strain>
    </source>
</reference>
<reference evidence="6 7" key="2">
    <citation type="journal article" date="2017" name="Int. J. Syst. Evol. Microbiol.">
        <title>Mycobacterium stephanolepidis sp. nov., a rapidly growing species related to Mycobacterium chelonae, isolated from marine teleost fish, Stephanolepis cirrhifer.</title>
        <authorList>
            <person name="Fukano H."/>
            <person name="Wada S."/>
            <person name="Kurata O."/>
            <person name="Katayama K."/>
            <person name="Fujiwara N."/>
            <person name="Hoshino Y."/>
        </authorList>
    </citation>
    <scope>NUCLEOTIDE SEQUENCE [LARGE SCALE GENOMIC DNA]</scope>
    <source>
        <strain evidence="6 7">NJB0901</strain>
    </source>
</reference>
<dbReference type="InterPro" id="IPR049054">
    <property type="entry name" value="CN_hydtase_beta-like_N"/>
</dbReference>
<feature type="domain" description="Nitrile hydratase beta subunit-like N-terminal" evidence="5">
    <location>
        <begin position="42"/>
        <end position="150"/>
    </location>
</feature>
<dbReference type="GO" id="GO:0016787">
    <property type="term" value="F:hydrolase activity"/>
    <property type="evidence" value="ECO:0007669"/>
    <property type="project" value="UniProtKB-KW"/>
</dbReference>